<dbReference type="Proteomes" id="UP000003250">
    <property type="component" value="Unassembled WGS sequence"/>
</dbReference>
<dbReference type="PANTHER" id="PTHR34599:SF1">
    <property type="entry name" value="PHOSPHATIDIC ACID PHOSPHATASE TYPE 2_HALOPEROXIDASE DOMAIN-CONTAINING PROTEIN"/>
    <property type="match status" value="1"/>
</dbReference>
<dbReference type="PATRIC" id="fig|1107882.3.peg.1828"/>
<sequence>MRKTFAIAAIAAATLPLSAALVTSVPAAPVATAARLDEPKWCAPDCGDIVSDWSLTAYAVIRAANGYVDPMAASRVLASMHIAMHDAVNAVDGRYPTHMAIEPATAPYDAAVAAAVAAHDVLVGFHPDQAGIAGAALEAPLLDAGVRPAVETGRAVGAAAAAAILADRAADGTGLKEDWTEQEGAGHYRHVPGWDFLVAPQWRSVRPFALTAPDQFRTDPPPALDSATYAAEFAEVAATGRDVSAVRTADESEYTAFWYEFSDIGWNRVTRVAARENELDLWDSARLFALVNMGMADAYIAGWDSKIHWDFWRPVTAIAAADDDGNDGTIAIPDWVPYLPTPPIQDHPSTHSALGAAAATVLVGILGDKGFAMTSTTALEEAPWRNYESFSSAALENAESRIHAGIHFRSATVAGLELGRSIGNHVLNTFTTVTD</sequence>
<dbReference type="AlphaFoldDB" id="H0HNY7"/>
<evidence type="ECO:0000313" key="3">
    <source>
        <dbReference type="EMBL" id="EHK57575.1"/>
    </source>
</evidence>
<proteinExistence type="predicted"/>
<protein>
    <submittedName>
        <fullName evidence="3">Phosphoesterase PA-phosphatase-like protein</fullName>
    </submittedName>
</protein>
<keyword evidence="1" id="KW-0732">Signal</keyword>
<organism evidence="3 4">
    <name type="scientific">Mesorhizobium alhagi CCNWXJ12-2</name>
    <dbReference type="NCBI Taxonomy" id="1107882"/>
    <lineage>
        <taxon>Bacteria</taxon>
        <taxon>Pseudomonadati</taxon>
        <taxon>Pseudomonadota</taxon>
        <taxon>Alphaproteobacteria</taxon>
        <taxon>Hyphomicrobiales</taxon>
        <taxon>Phyllobacteriaceae</taxon>
        <taxon>Allomesorhizobium</taxon>
    </lineage>
</organism>
<dbReference type="RefSeq" id="WP_008835499.1">
    <property type="nucleotide sequence ID" value="NZ_AHAM01000062.1"/>
</dbReference>
<dbReference type="OrthoDB" id="103227at2"/>
<dbReference type="Pfam" id="PF01569">
    <property type="entry name" value="PAP2"/>
    <property type="match status" value="1"/>
</dbReference>
<evidence type="ECO:0000256" key="1">
    <source>
        <dbReference type="SAM" id="SignalP"/>
    </source>
</evidence>
<dbReference type="Gene3D" id="1.10.606.20">
    <property type="match status" value="1"/>
</dbReference>
<feature type="chain" id="PRO_5003535009" evidence="1">
    <location>
        <begin position="28"/>
        <end position="435"/>
    </location>
</feature>
<dbReference type="InterPro" id="IPR052559">
    <property type="entry name" value="V-haloperoxidase"/>
</dbReference>
<dbReference type="InterPro" id="IPR036938">
    <property type="entry name" value="PAP2/HPO_sf"/>
</dbReference>
<dbReference type="CDD" id="cd03398">
    <property type="entry name" value="PAP2_haloperoxidase"/>
    <property type="match status" value="1"/>
</dbReference>
<keyword evidence="4" id="KW-1185">Reference proteome</keyword>
<evidence type="ECO:0000259" key="2">
    <source>
        <dbReference type="Pfam" id="PF01569"/>
    </source>
</evidence>
<reference evidence="3 4" key="1">
    <citation type="journal article" date="2012" name="J. Bacteriol.">
        <title>Draft Genome Sequence of Mesorhizobium alhagi CCNWXJ12-2T, a Novel Salt-Resistant Species Isolated from the Desert of Northwestern China.</title>
        <authorList>
            <person name="Zhou M."/>
            <person name="Chen W."/>
            <person name="Chen H."/>
            <person name="Wei G."/>
        </authorList>
    </citation>
    <scope>NUCLEOTIDE SEQUENCE [LARGE SCALE GENOMIC DNA]</scope>
    <source>
        <strain evidence="3 4">CCNWXJ12-2</strain>
    </source>
</reference>
<feature type="signal peptide" evidence="1">
    <location>
        <begin position="1"/>
        <end position="27"/>
    </location>
</feature>
<name>H0HNY7_9HYPH</name>
<dbReference type="EMBL" id="AHAM01000062">
    <property type="protein sequence ID" value="EHK57575.1"/>
    <property type="molecule type" value="Genomic_DNA"/>
</dbReference>
<dbReference type="InterPro" id="IPR000326">
    <property type="entry name" value="PAP2/HPO"/>
</dbReference>
<gene>
    <name evidence="3" type="ORF">MAXJ12_09311</name>
</gene>
<evidence type="ECO:0000313" key="4">
    <source>
        <dbReference type="Proteomes" id="UP000003250"/>
    </source>
</evidence>
<feature type="domain" description="Phosphatidic acid phosphatase type 2/haloperoxidase" evidence="2">
    <location>
        <begin position="298"/>
        <end position="431"/>
    </location>
</feature>
<dbReference type="PANTHER" id="PTHR34599">
    <property type="entry name" value="PEROXIDASE-RELATED"/>
    <property type="match status" value="1"/>
</dbReference>
<accession>H0HNY7</accession>
<dbReference type="SUPFAM" id="SSF48317">
    <property type="entry name" value="Acid phosphatase/Vanadium-dependent haloperoxidase"/>
    <property type="match status" value="1"/>
</dbReference>